<dbReference type="SUPFAM" id="SSF56420">
    <property type="entry name" value="Peptide deformylase"/>
    <property type="match status" value="1"/>
</dbReference>
<gene>
    <name evidence="4" type="primary">def_1</name>
    <name evidence="3" type="synonym">def</name>
    <name evidence="4" type="ORF">ERS852471_00310</name>
</gene>
<evidence type="ECO:0000313" key="5">
    <source>
        <dbReference type="Proteomes" id="UP000095594"/>
    </source>
</evidence>
<feature type="binding site" evidence="3">
    <location>
        <position position="90"/>
    </location>
    <ligand>
        <name>Fe cation</name>
        <dbReference type="ChEBI" id="CHEBI:24875"/>
    </ligand>
</feature>
<evidence type="ECO:0000256" key="3">
    <source>
        <dbReference type="HAMAP-Rule" id="MF_00163"/>
    </source>
</evidence>
<dbReference type="Proteomes" id="UP000095594">
    <property type="component" value="Unassembled WGS sequence"/>
</dbReference>
<dbReference type="GO" id="GO:0046872">
    <property type="term" value="F:metal ion binding"/>
    <property type="evidence" value="ECO:0007669"/>
    <property type="project" value="UniProtKB-KW"/>
</dbReference>
<comment type="function">
    <text evidence="3">Removes the formyl group from the N-terminal Met of newly synthesized proteins. Requires at least a dipeptide for an efficient rate of reaction. N-terminal L-methionine is a prerequisite for activity but the enzyme has broad specificity at other positions.</text>
</comment>
<evidence type="ECO:0000313" key="4">
    <source>
        <dbReference type="EMBL" id="CUN66939.1"/>
    </source>
</evidence>
<sequence length="147" mass="16518">MAIRNIRKIGDDVLRKKCKEITEITPRDLVLIKDMAETMYAADGVGLAAPQVGILKRLFVIDIRDEEGLMVFINPEILETSGSQIDDEGCLSVPGESCEVERPNYVKVRAFNEKGEQFILEAEGLLARAVLHENDHLNGVLYVDYRK</sequence>
<feature type="binding site" evidence="3">
    <location>
        <position position="132"/>
    </location>
    <ligand>
        <name>Fe cation</name>
        <dbReference type="ChEBI" id="CHEBI:24875"/>
    </ligand>
</feature>
<keyword evidence="3" id="KW-0648">Protein biosynthesis</keyword>
<dbReference type="NCBIfam" id="TIGR00079">
    <property type="entry name" value="pept_deformyl"/>
    <property type="match status" value="1"/>
</dbReference>
<dbReference type="RefSeq" id="WP_055263239.1">
    <property type="nucleotide sequence ID" value="NZ_CABIXQ010000002.1"/>
</dbReference>
<protein>
    <recommendedName>
        <fullName evidence="3">Peptide deformylase</fullName>
        <shortName evidence="3">PDF</shortName>
        <ecNumber evidence="3">3.5.1.88</ecNumber>
    </recommendedName>
    <alternativeName>
        <fullName evidence="3">Polypeptide deformylase</fullName>
    </alternativeName>
</protein>
<comment type="cofactor">
    <cofactor evidence="3">
        <name>Fe(2+)</name>
        <dbReference type="ChEBI" id="CHEBI:29033"/>
    </cofactor>
    <text evidence="3">Binds 1 Fe(2+) ion.</text>
</comment>
<dbReference type="CDD" id="cd00487">
    <property type="entry name" value="Pep_deformylase"/>
    <property type="match status" value="1"/>
</dbReference>
<proteinExistence type="inferred from homology"/>
<keyword evidence="3 4" id="KW-0378">Hydrolase</keyword>
<dbReference type="GO" id="GO:0042586">
    <property type="term" value="F:peptide deformylase activity"/>
    <property type="evidence" value="ECO:0007669"/>
    <property type="project" value="UniProtKB-UniRule"/>
</dbReference>
<dbReference type="OrthoDB" id="9784988at2"/>
<dbReference type="Pfam" id="PF01327">
    <property type="entry name" value="Pep_deformylase"/>
    <property type="match status" value="1"/>
</dbReference>
<keyword evidence="3" id="KW-0479">Metal-binding</keyword>
<dbReference type="AlphaFoldDB" id="A0A173YTT7"/>
<dbReference type="PANTHER" id="PTHR10458">
    <property type="entry name" value="PEPTIDE DEFORMYLASE"/>
    <property type="match status" value="1"/>
</dbReference>
<keyword evidence="2 3" id="KW-0408">Iron</keyword>
<name>A0A173YTT7_9CLOT</name>
<dbReference type="HAMAP" id="MF_00163">
    <property type="entry name" value="Pep_deformylase"/>
    <property type="match status" value="1"/>
</dbReference>
<dbReference type="InterPro" id="IPR036821">
    <property type="entry name" value="Peptide_deformylase_sf"/>
</dbReference>
<dbReference type="PRINTS" id="PR01576">
    <property type="entry name" value="PDEFORMYLASE"/>
</dbReference>
<dbReference type="Gene3D" id="3.90.45.10">
    <property type="entry name" value="Peptide deformylase"/>
    <property type="match status" value="1"/>
</dbReference>
<dbReference type="EMBL" id="CYZX01000002">
    <property type="protein sequence ID" value="CUN66939.1"/>
    <property type="molecule type" value="Genomic_DNA"/>
</dbReference>
<dbReference type="InterPro" id="IPR023635">
    <property type="entry name" value="Peptide_deformylase"/>
</dbReference>
<reference evidence="4 5" key="1">
    <citation type="submission" date="2015-09" db="EMBL/GenBank/DDBJ databases">
        <authorList>
            <consortium name="Pathogen Informatics"/>
        </authorList>
    </citation>
    <scope>NUCLEOTIDE SEQUENCE [LARGE SCALE GENOMIC DNA]</scope>
    <source>
        <strain evidence="4 5">2789STDY5834856</strain>
    </source>
</reference>
<organism evidence="4 5">
    <name type="scientific">Clostridium disporicum</name>
    <dbReference type="NCBI Taxonomy" id="84024"/>
    <lineage>
        <taxon>Bacteria</taxon>
        <taxon>Bacillati</taxon>
        <taxon>Bacillota</taxon>
        <taxon>Clostridia</taxon>
        <taxon>Eubacteriales</taxon>
        <taxon>Clostridiaceae</taxon>
        <taxon>Clostridium</taxon>
    </lineage>
</organism>
<dbReference type="PIRSF" id="PIRSF004749">
    <property type="entry name" value="Pep_def"/>
    <property type="match status" value="1"/>
</dbReference>
<comment type="similarity">
    <text evidence="1 3">Belongs to the polypeptide deformylase family.</text>
</comment>
<dbReference type="EC" id="3.5.1.88" evidence="3"/>
<evidence type="ECO:0000256" key="1">
    <source>
        <dbReference type="ARBA" id="ARBA00010759"/>
    </source>
</evidence>
<feature type="active site" evidence="3">
    <location>
        <position position="133"/>
    </location>
</feature>
<accession>A0A173YTT7</accession>
<dbReference type="PANTHER" id="PTHR10458:SF22">
    <property type="entry name" value="PEPTIDE DEFORMYLASE"/>
    <property type="match status" value="1"/>
</dbReference>
<dbReference type="GO" id="GO:0006412">
    <property type="term" value="P:translation"/>
    <property type="evidence" value="ECO:0007669"/>
    <property type="project" value="UniProtKB-UniRule"/>
</dbReference>
<dbReference type="NCBIfam" id="NF001159">
    <property type="entry name" value="PRK00150.1-3"/>
    <property type="match status" value="1"/>
</dbReference>
<evidence type="ECO:0000256" key="2">
    <source>
        <dbReference type="ARBA" id="ARBA00023004"/>
    </source>
</evidence>
<comment type="catalytic activity">
    <reaction evidence="3">
        <text>N-terminal N-formyl-L-methionyl-[peptide] + H2O = N-terminal L-methionyl-[peptide] + formate</text>
        <dbReference type="Rhea" id="RHEA:24420"/>
        <dbReference type="Rhea" id="RHEA-COMP:10639"/>
        <dbReference type="Rhea" id="RHEA-COMP:10640"/>
        <dbReference type="ChEBI" id="CHEBI:15377"/>
        <dbReference type="ChEBI" id="CHEBI:15740"/>
        <dbReference type="ChEBI" id="CHEBI:49298"/>
        <dbReference type="ChEBI" id="CHEBI:64731"/>
        <dbReference type="EC" id="3.5.1.88"/>
    </reaction>
</comment>
<feature type="binding site" evidence="3">
    <location>
        <position position="136"/>
    </location>
    <ligand>
        <name>Fe cation</name>
        <dbReference type="ChEBI" id="CHEBI:24875"/>
    </ligand>
</feature>